<evidence type="ECO:0000256" key="2">
    <source>
        <dbReference type="ARBA" id="ARBA00022475"/>
    </source>
</evidence>
<protein>
    <submittedName>
        <fullName evidence="13">Chemokine (C-X-C motif) receptor 1</fullName>
    </submittedName>
</protein>
<feature type="transmembrane region" description="Helical" evidence="11">
    <location>
        <begin position="228"/>
        <end position="249"/>
    </location>
</feature>
<feature type="compositionally biased region" description="Low complexity" evidence="10">
    <location>
        <begin position="349"/>
        <end position="360"/>
    </location>
</feature>
<dbReference type="Pfam" id="PF00001">
    <property type="entry name" value="7tm_1"/>
    <property type="match status" value="1"/>
</dbReference>
<evidence type="ECO:0000256" key="7">
    <source>
        <dbReference type="ARBA" id="ARBA00023170"/>
    </source>
</evidence>
<comment type="similarity">
    <text evidence="9">Belongs to the G-protein coupled receptor 1 family.</text>
</comment>
<keyword evidence="3 9" id="KW-0812">Transmembrane</keyword>
<dbReference type="PRINTS" id="PR00657">
    <property type="entry name" value="CCCHEMOKINER"/>
</dbReference>
<evidence type="ECO:0000256" key="1">
    <source>
        <dbReference type="ARBA" id="ARBA00004651"/>
    </source>
</evidence>
<accession>A0A673B1A2</accession>
<sequence>KVNWSKYPVCMYVLSSFITNFGDLYDELNFTYNDSGFVLNPGTQPCDHFSLSGVITAVIAVFYILIFILAIPGNLVIGLVIGLSKQSLQPSDLYLLHLAVADLLLAVTLPFWTTSVIQGWVFGDAMCKIVTILQEVSFYTSILFLTCISVDRYLVIVRALEARRTNRQMVSWGVCASVWMVGTFLSLPGFFSSAHRAQNSTLTVCSELYDPSRADTWRLATRISRHSLGFIIPLAVMLVCYGITIQRLLHIRGGFQKQRAMRVIVFVVVAFLLCWTPYHVAVMVDTFFRAKIVPYQCPARMAVDQTMFATHSLGLLHSCVNPVLYAFVGEKFRRRLRQIMRKMGIPKKTTMTRSSRSSMSGSAVTVETPSSSTTLVHQ</sequence>
<evidence type="ECO:0000256" key="5">
    <source>
        <dbReference type="ARBA" id="ARBA00023040"/>
    </source>
</evidence>
<evidence type="ECO:0000256" key="10">
    <source>
        <dbReference type="SAM" id="MobiDB-lite"/>
    </source>
</evidence>
<feature type="transmembrane region" description="Helical" evidence="11">
    <location>
        <begin position="54"/>
        <end position="81"/>
    </location>
</feature>
<feature type="transmembrane region" description="Helical" evidence="11">
    <location>
        <begin position="308"/>
        <end position="328"/>
    </location>
</feature>
<keyword evidence="5 9" id="KW-0297">G-protein coupled receptor</keyword>
<evidence type="ECO:0000256" key="9">
    <source>
        <dbReference type="RuleBase" id="RU000688"/>
    </source>
</evidence>
<dbReference type="InterPro" id="IPR050119">
    <property type="entry name" value="CCR1-9-like"/>
</dbReference>
<evidence type="ECO:0000256" key="8">
    <source>
        <dbReference type="ARBA" id="ARBA00023224"/>
    </source>
</evidence>
<name>A0A673B1A2_9TELE</name>
<dbReference type="PROSITE" id="PS00237">
    <property type="entry name" value="G_PROTEIN_RECEP_F1_1"/>
    <property type="match status" value="1"/>
</dbReference>
<evidence type="ECO:0000313" key="13">
    <source>
        <dbReference type="Ensembl" id="ENSSORP00005035976.1"/>
    </source>
</evidence>
<dbReference type="GO" id="GO:0006955">
    <property type="term" value="P:immune response"/>
    <property type="evidence" value="ECO:0007669"/>
    <property type="project" value="TreeGrafter"/>
</dbReference>
<organism evidence="13 14">
    <name type="scientific">Sphaeramia orbicularis</name>
    <name type="common">orbiculate cardinalfish</name>
    <dbReference type="NCBI Taxonomy" id="375764"/>
    <lineage>
        <taxon>Eukaryota</taxon>
        <taxon>Metazoa</taxon>
        <taxon>Chordata</taxon>
        <taxon>Craniata</taxon>
        <taxon>Vertebrata</taxon>
        <taxon>Euteleostomi</taxon>
        <taxon>Actinopterygii</taxon>
        <taxon>Neopterygii</taxon>
        <taxon>Teleostei</taxon>
        <taxon>Neoteleostei</taxon>
        <taxon>Acanthomorphata</taxon>
        <taxon>Gobiaria</taxon>
        <taxon>Kurtiformes</taxon>
        <taxon>Apogonoidei</taxon>
        <taxon>Apogonidae</taxon>
        <taxon>Apogoninae</taxon>
        <taxon>Sphaeramia</taxon>
    </lineage>
</organism>
<dbReference type="PROSITE" id="PS50262">
    <property type="entry name" value="G_PROTEIN_RECEP_F1_2"/>
    <property type="match status" value="1"/>
</dbReference>
<proteinExistence type="inferred from homology"/>
<feature type="region of interest" description="Disordered" evidence="10">
    <location>
        <begin position="348"/>
        <end position="378"/>
    </location>
</feature>
<feature type="transmembrane region" description="Helical" evidence="11">
    <location>
        <begin position="136"/>
        <end position="157"/>
    </location>
</feature>
<dbReference type="InterPro" id="IPR017452">
    <property type="entry name" value="GPCR_Rhodpsn_7TM"/>
</dbReference>
<dbReference type="PANTHER" id="PTHR10489">
    <property type="entry name" value="CELL ADHESION MOLECULE"/>
    <property type="match status" value="1"/>
</dbReference>
<feature type="transmembrane region" description="Helical" evidence="11">
    <location>
        <begin position="261"/>
        <end position="278"/>
    </location>
</feature>
<dbReference type="Gene3D" id="1.20.1070.10">
    <property type="entry name" value="Rhodopsin 7-helix transmembrane proteins"/>
    <property type="match status" value="1"/>
</dbReference>
<dbReference type="GO" id="GO:0016493">
    <property type="term" value="F:C-C chemokine receptor activity"/>
    <property type="evidence" value="ECO:0007669"/>
    <property type="project" value="TreeGrafter"/>
</dbReference>
<dbReference type="AlphaFoldDB" id="A0A673B1A2"/>
<keyword evidence="4 11" id="KW-1133">Transmembrane helix</keyword>
<comment type="subcellular location">
    <subcellularLocation>
        <location evidence="1">Cell membrane</location>
        <topology evidence="1">Multi-pass membrane protein</topology>
    </subcellularLocation>
</comment>
<dbReference type="GO" id="GO:0019957">
    <property type="term" value="F:C-C chemokine binding"/>
    <property type="evidence" value="ECO:0007669"/>
    <property type="project" value="TreeGrafter"/>
</dbReference>
<evidence type="ECO:0000313" key="14">
    <source>
        <dbReference type="Proteomes" id="UP000472271"/>
    </source>
</evidence>
<keyword evidence="2" id="KW-1003">Cell membrane</keyword>
<keyword evidence="7 9" id="KW-0675">Receptor</keyword>
<dbReference type="Ensembl" id="ENSSORT00005036932.1">
    <property type="protein sequence ID" value="ENSSORP00005035976.1"/>
    <property type="gene ID" value="ENSSORG00005016982.1"/>
</dbReference>
<evidence type="ECO:0000256" key="4">
    <source>
        <dbReference type="ARBA" id="ARBA00022989"/>
    </source>
</evidence>
<evidence type="ECO:0000256" key="11">
    <source>
        <dbReference type="SAM" id="Phobius"/>
    </source>
</evidence>
<dbReference type="GO" id="GO:0030593">
    <property type="term" value="P:neutrophil chemotaxis"/>
    <property type="evidence" value="ECO:0007669"/>
    <property type="project" value="TreeGrafter"/>
</dbReference>
<keyword evidence="8 9" id="KW-0807">Transducer</keyword>
<evidence type="ECO:0000256" key="3">
    <source>
        <dbReference type="ARBA" id="ARBA00022692"/>
    </source>
</evidence>
<keyword evidence="6 11" id="KW-0472">Membrane</keyword>
<dbReference type="GO" id="GO:0009897">
    <property type="term" value="C:external side of plasma membrane"/>
    <property type="evidence" value="ECO:0007669"/>
    <property type="project" value="TreeGrafter"/>
</dbReference>
<reference evidence="13" key="3">
    <citation type="submission" date="2025-09" db="UniProtKB">
        <authorList>
            <consortium name="Ensembl"/>
        </authorList>
    </citation>
    <scope>IDENTIFICATION</scope>
</reference>
<feature type="transmembrane region" description="Helical" evidence="11">
    <location>
        <begin position="93"/>
        <end position="112"/>
    </location>
</feature>
<dbReference type="InParanoid" id="A0A673B1A2"/>
<evidence type="ECO:0000256" key="6">
    <source>
        <dbReference type="ARBA" id="ARBA00023136"/>
    </source>
</evidence>
<reference evidence="13" key="2">
    <citation type="submission" date="2025-08" db="UniProtKB">
        <authorList>
            <consortium name="Ensembl"/>
        </authorList>
    </citation>
    <scope>IDENTIFICATION</scope>
</reference>
<feature type="transmembrane region" description="Helical" evidence="11">
    <location>
        <begin position="169"/>
        <end position="191"/>
    </location>
</feature>
<dbReference type="PRINTS" id="PR00237">
    <property type="entry name" value="GPCRRHODOPSN"/>
</dbReference>
<dbReference type="InterPro" id="IPR000355">
    <property type="entry name" value="Chemokine_rcpt"/>
</dbReference>
<dbReference type="PANTHER" id="PTHR10489:SF930">
    <property type="entry name" value="C-X-C CHEMOKINE RECEPTOR TYPE 1-LIKE"/>
    <property type="match status" value="1"/>
</dbReference>
<reference evidence="13" key="1">
    <citation type="submission" date="2019-06" db="EMBL/GenBank/DDBJ databases">
        <authorList>
            <consortium name="Wellcome Sanger Institute Data Sharing"/>
        </authorList>
    </citation>
    <scope>NUCLEOTIDE SEQUENCE [LARGE SCALE GENOMIC DNA]</scope>
</reference>
<dbReference type="GO" id="GO:0007204">
    <property type="term" value="P:positive regulation of cytosolic calcium ion concentration"/>
    <property type="evidence" value="ECO:0007669"/>
    <property type="project" value="TreeGrafter"/>
</dbReference>
<dbReference type="InterPro" id="IPR000276">
    <property type="entry name" value="GPCR_Rhodpsn"/>
</dbReference>
<dbReference type="Proteomes" id="UP000472271">
    <property type="component" value="Chromosome 21"/>
</dbReference>
<dbReference type="GO" id="GO:0019722">
    <property type="term" value="P:calcium-mediated signaling"/>
    <property type="evidence" value="ECO:0007669"/>
    <property type="project" value="TreeGrafter"/>
</dbReference>
<feature type="domain" description="G-protein coupled receptors family 1 profile" evidence="12">
    <location>
        <begin position="73"/>
        <end position="325"/>
    </location>
</feature>
<feature type="compositionally biased region" description="Polar residues" evidence="10">
    <location>
        <begin position="361"/>
        <end position="378"/>
    </location>
</feature>
<evidence type="ECO:0000259" key="12">
    <source>
        <dbReference type="PROSITE" id="PS50262"/>
    </source>
</evidence>
<dbReference type="SUPFAM" id="SSF81321">
    <property type="entry name" value="Family A G protein-coupled receptor-like"/>
    <property type="match status" value="1"/>
</dbReference>
<keyword evidence="14" id="KW-1185">Reference proteome</keyword>